<proteinExistence type="predicted"/>
<comment type="caution">
    <text evidence="1">The sequence shown here is derived from an EMBL/GenBank/DDBJ whole genome shotgun (WGS) entry which is preliminary data.</text>
</comment>
<reference evidence="2" key="1">
    <citation type="journal article" date="2022" name="Mol. Ecol. Resour.">
        <title>The genomes of chicory, endive, great burdock and yacon provide insights into Asteraceae palaeo-polyploidization history and plant inulin production.</title>
        <authorList>
            <person name="Fan W."/>
            <person name="Wang S."/>
            <person name="Wang H."/>
            <person name="Wang A."/>
            <person name="Jiang F."/>
            <person name="Liu H."/>
            <person name="Zhao H."/>
            <person name="Xu D."/>
            <person name="Zhang Y."/>
        </authorList>
    </citation>
    <scope>NUCLEOTIDE SEQUENCE [LARGE SCALE GENOMIC DNA]</scope>
    <source>
        <strain evidence="2">cv. Niubang</strain>
    </source>
</reference>
<reference evidence="1 2" key="2">
    <citation type="journal article" date="2022" name="Mol. Ecol. Resour.">
        <title>The genomes of chicory, endive, great burdock and yacon provide insights into Asteraceae paleo-polyploidization history and plant inulin production.</title>
        <authorList>
            <person name="Fan W."/>
            <person name="Wang S."/>
            <person name="Wang H."/>
            <person name="Wang A."/>
            <person name="Jiang F."/>
            <person name="Liu H."/>
            <person name="Zhao H."/>
            <person name="Xu D."/>
            <person name="Zhang Y."/>
        </authorList>
    </citation>
    <scope>NUCLEOTIDE SEQUENCE [LARGE SCALE GENOMIC DNA]</scope>
    <source>
        <strain evidence="2">cv. Niubang</strain>
    </source>
</reference>
<gene>
    <name evidence="1" type="ORF">L6452_17732</name>
</gene>
<sequence>MTQLCSHSVLGIYVRGLQPWKLFNILSSSCYYVPPSPRPKATTIGRTLPSGVLSGRRGVEQKGSNKRYLLPNSKSVGNIITSSGVQRRLEMNRGMYMGKGRGVRIGDTAEKLGNMTIGARSKQQQMIKGGNGTHMFTGRSQGYSSKVAG</sequence>
<accession>A0ACB9C4D1</accession>
<keyword evidence="2" id="KW-1185">Reference proteome</keyword>
<organism evidence="1 2">
    <name type="scientific">Arctium lappa</name>
    <name type="common">Greater burdock</name>
    <name type="synonym">Lappa major</name>
    <dbReference type="NCBI Taxonomy" id="4217"/>
    <lineage>
        <taxon>Eukaryota</taxon>
        <taxon>Viridiplantae</taxon>
        <taxon>Streptophyta</taxon>
        <taxon>Embryophyta</taxon>
        <taxon>Tracheophyta</taxon>
        <taxon>Spermatophyta</taxon>
        <taxon>Magnoliopsida</taxon>
        <taxon>eudicotyledons</taxon>
        <taxon>Gunneridae</taxon>
        <taxon>Pentapetalae</taxon>
        <taxon>asterids</taxon>
        <taxon>campanulids</taxon>
        <taxon>Asterales</taxon>
        <taxon>Asteraceae</taxon>
        <taxon>Carduoideae</taxon>
        <taxon>Cardueae</taxon>
        <taxon>Arctiinae</taxon>
        <taxon>Arctium</taxon>
    </lineage>
</organism>
<dbReference type="EMBL" id="CM042051">
    <property type="protein sequence ID" value="KAI3729084.1"/>
    <property type="molecule type" value="Genomic_DNA"/>
</dbReference>
<protein>
    <submittedName>
        <fullName evidence="1">Uncharacterized protein</fullName>
    </submittedName>
</protein>
<evidence type="ECO:0000313" key="2">
    <source>
        <dbReference type="Proteomes" id="UP001055879"/>
    </source>
</evidence>
<name>A0ACB9C4D1_ARCLA</name>
<dbReference type="Proteomes" id="UP001055879">
    <property type="component" value="Linkage Group LG05"/>
</dbReference>
<evidence type="ECO:0000313" key="1">
    <source>
        <dbReference type="EMBL" id="KAI3729084.1"/>
    </source>
</evidence>